<keyword evidence="2" id="KW-1185">Reference proteome</keyword>
<gene>
    <name evidence="1" type="ORF">GCM10022212_15830</name>
</gene>
<comment type="caution">
    <text evidence="1">The sequence shown here is derived from an EMBL/GenBank/DDBJ whole genome shotgun (WGS) entry which is preliminary data.</text>
</comment>
<accession>A0ABP7T2S7</accession>
<name>A0ABP7T2S7_9BURK</name>
<evidence type="ECO:0000313" key="2">
    <source>
        <dbReference type="Proteomes" id="UP001501353"/>
    </source>
</evidence>
<dbReference type="Proteomes" id="UP001501353">
    <property type="component" value="Unassembled WGS sequence"/>
</dbReference>
<organism evidence="1 2">
    <name type="scientific">Actimicrobium antarcticum</name>
    <dbReference type="NCBI Taxonomy" id="1051899"/>
    <lineage>
        <taxon>Bacteria</taxon>
        <taxon>Pseudomonadati</taxon>
        <taxon>Pseudomonadota</taxon>
        <taxon>Betaproteobacteria</taxon>
        <taxon>Burkholderiales</taxon>
        <taxon>Oxalobacteraceae</taxon>
        <taxon>Actimicrobium</taxon>
    </lineage>
</organism>
<dbReference type="InterPro" id="IPR023393">
    <property type="entry name" value="START-like_dom_sf"/>
</dbReference>
<evidence type="ECO:0000313" key="1">
    <source>
        <dbReference type="EMBL" id="GAA4020227.1"/>
    </source>
</evidence>
<protein>
    <submittedName>
        <fullName evidence="1">SRPBCC family protein</fullName>
    </submittedName>
</protein>
<dbReference type="Pfam" id="PF08982">
    <property type="entry name" value="AtaL"/>
    <property type="match status" value="1"/>
</dbReference>
<reference evidence="2" key="1">
    <citation type="journal article" date="2019" name="Int. J. Syst. Evol. Microbiol.">
        <title>The Global Catalogue of Microorganisms (GCM) 10K type strain sequencing project: providing services to taxonomists for standard genome sequencing and annotation.</title>
        <authorList>
            <consortium name="The Broad Institute Genomics Platform"/>
            <consortium name="The Broad Institute Genome Sequencing Center for Infectious Disease"/>
            <person name="Wu L."/>
            <person name="Ma J."/>
        </authorList>
    </citation>
    <scope>NUCLEOTIDE SEQUENCE [LARGE SCALE GENOMIC DNA]</scope>
    <source>
        <strain evidence="2">JCM 16673</strain>
    </source>
</reference>
<proteinExistence type="predicted"/>
<dbReference type="SUPFAM" id="SSF55961">
    <property type="entry name" value="Bet v1-like"/>
    <property type="match status" value="1"/>
</dbReference>
<dbReference type="EMBL" id="BAAAZE010000008">
    <property type="protein sequence ID" value="GAA4020227.1"/>
    <property type="molecule type" value="Genomic_DNA"/>
</dbReference>
<sequence>MKFNHLIQINDPLLPLVDALTRNQLWQGLVLRAQEPALFVPYLDGCTISAVSGTGFTRTLRYGDLEILDLVTLTPEHTVLYAIPEQKDIAPSSLTMTIEEPQPDLFFVRFAYEDTHAEAAGSVDAFYNEFRLSAYEEADIDTIRLIRQMAQEGKLG</sequence>
<dbReference type="InterPro" id="IPR015075">
    <property type="entry name" value="AtaL"/>
</dbReference>
<dbReference type="Gene3D" id="3.30.530.20">
    <property type="match status" value="1"/>
</dbReference>
<dbReference type="RefSeq" id="WP_344762743.1">
    <property type="nucleotide sequence ID" value="NZ_BAAAZE010000008.1"/>
</dbReference>
<dbReference type="CDD" id="cd08863">
    <property type="entry name" value="SRPBCC_DUF1857"/>
    <property type="match status" value="1"/>
</dbReference>